<dbReference type="GO" id="GO:0005737">
    <property type="term" value="C:cytoplasm"/>
    <property type="evidence" value="ECO:0007669"/>
    <property type="project" value="TreeGrafter"/>
</dbReference>
<dbReference type="PANTHER" id="PTHR44500:SF1">
    <property type="entry name" value="DNAJ HOMOLOG SUBFAMILY C MEMBER 12"/>
    <property type="match status" value="1"/>
</dbReference>
<keyword evidence="1" id="KW-0143">Chaperone</keyword>
<reference evidence="4" key="1">
    <citation type="submission" date="2020-11" db="EMBL/GenBank/DDBJ databases">
        <authorList>
            <person name="Tran Van P."/>
        </authorList>
    </citation>
    <scope>NUCLEOTIDE SEQUENCE</scope>
</reference>
<dbReference type="InterPro" id="IPR001623">
    <property type="entry name" value="DnaJ_domain"/>
</dbReference>
<dbReference type="Gene3D" id="1.10.287.110">
    <property type="entry name" value="DnaJ domain"/>
    <property type="match status" value="1"/>
</dbReference>
<protein>
    <recommendedName>
        <fullName evidence="3">J domain-containing protein</fullName>
    </recommendedName>
</protein>
<dbReference type="OrthoDB" id="436519at2759"/>
<evidence type="ECO:0000259" key="3">
    <source>
        <dbReference type="PROSITE" id="PS50076"/>
    </source>
</evidence>
<dbReference type="PANTHER" id="PTHR44500">
    <property type="entry name" value="DNAJ HOMOLOG SUBFAMILY C MEMBER 12"/>
    <property type="match status" value="1"/>
</dbReference>
<feature type="region of interest" description="Disordered" evidence="2">
    <location>
        <begin position="80"/>
        <end position="103"/>
    </location>
</feature>
<dbReference type="Pfam" id="PF00226">
    <property type="entry name" value="DnaJ"/>
    <property type="match status" value="1"/>
</dbReference>
<dbReference type="PRINTS" id="PR00625">
    <property type="entry name" value="JDOMAIN"/>
</dbReference>
<gene>
    <name evidence="4" type="ORF">ONB1V03_LOCUS2416</name>
</gene>
<feature type="non-terminal residue" evidence="4">
    <location>
        <position position="187"/>
    </location>
</feature>
<evidence type="ECO:0000313" key="5">
    <source>
        <dbReference type="Proteomes" id="UP000728032"/>
    </source>
</evidence>
<dbReference type="EMBL" id="OC915372">
    <property type="protein sequence ID" value="CAD7640152.1"/>
    <property type="molecule type" value="Genomic_DNA"/>
</dbReference>
<evidence type="ECO:0000256" key="1">
    <source>
        <dbReference type="ARBA" id="ARBA00023186"/>
    </source>
</evidence>
<evidence type="ECO:0000313" key="4">
    <source>
        <dbReference type="EMBL" id="CAD7640152.1"/>
    </source>
</evidence>
<evidence type="ECO:0000256" key="2">
    <source>
        <dbReference type="SAM" id="MobiDB-lite"/>
    </source>
</evidence>
<dbReference type="AlphaFoldDB" id="A0A7R9LEV6"/>
<dbReference type="InterPro" id="IPR029827">
    <property type="entry name" value="JDP1-like"/>
</dbReference>
<keyword evidence="5" id="KW-1185">Reference proteome</keyword>
<sequence>YKNRALLLHPDKHDDKESEELFKQLVKAKEVLTDPQMRKQYDKWRSSGIAISFEEWNRLGKGAHTSMHWRNDYKRDLMIGNGDNGDNESSDQRQHRSGSGSRVIATDWSSDCNGMLKKNCREREWRLPFFWTISGPTLSPVSSLCLMCAPSHKGNFLERQHRQNTVFAPMSSMSKESTTLSASFFTH</sequence>
<name>A0A7R9LEV6_9ACAR</name>
<dbReference type="SUPFAM" id="SSF46565">
    <property type="entry name" value="Chaperone J-domain"/>
    <property type="match status" value="1"/>
</dbReference>
<feature type="domain" description="J" evidence="3">
    <location>
        <begin position="1"/>
        <end position="45"/>
    </location>
</feature>
<proteinExistence type="predicted"/>
<dbReference type="PROSITE" id="PS50076">
    <property type="entry name" value="DNAJ_2"/>
    <property type="match status" value="1"/>
</dbReference>
<accession>A0A7R9LEV6</accession>
<dbReference type="InterPro" id="IPR036869">
    <property type="entry name" value="J_dom_sf"/>
</dbReference>
<organism evidence="4">
    <name type="scientific">Oppiella nova</name>
    <dbReference type="NCBI Taxonomy" id="334625"/>
    <lineage>
        <taxon>Eukaryota</taxon>
        <taxon>Metazoa</taxon>
        <taxon>Ecdysozoa</taxon>
        <taxon>Arthropoda</taxon>
        <taxon>Chelicerata</taxon>
        <taxon>Arachnida</taxon>
        <taxon>Acari</taxon>
        <taxon>Acariformes</taxon>
        <taxon>Sarcoptiformes</taxon>
        <taxon>Oribatida</taxon>
        <taxon>Brachypylina</taxon>
        <taxon>Oppioidea</taxon>
        <taxon>Oppiidae</taxon>
        <taxon>Oppiella</taxon>
    </lineage>
</organism>
<dbReference type="Proteomes" id="UP000728032">
    <property type="component" value="Unassembled WGS sequence"/>
</dbReference>
<dbReference type="EMBL" id="CAJPVJ010000547">
    <property type="protein sequence ID" value="CAG2162827.1"/>
    <property type="molecule type" value="Genomic_DNA"/>
</dbReference>
<dbReference type="CDD" id="cd06257">
    <property type="entry name" value="DnaJ"/>
    <property type="match status" value="1"/>
</dbReference>